<reference evidence="2 3" key="1">
    <citation type="submission" date="2024-02" db="EMBL/GenBank/DDBJ databases">
        <title>de novo genome assembly of Solanum bulbocastanum strain 11H21.</title>
        <authorList>
            <person name="Hosaka A.J."/>
        </authorList>
    </citation>
    <scope>NUCLEOTIDE SEQUENCE [LARGE SCALE GENOMIC DNA]</scope>
    <source>
        <tissue evidence="2">Young leaves</tissue>
    </source>
</reference>
<evidence type="ECO:0000313" key="2">
    <source>
        <dbReference type="EMBL" id="KAK6784191.1"/>
    </source>
</evidence>
<dbReference type="EMBL" id="JBANQN010000007">
    <property type="protein sequence ID" value="KAK6784191.1"/>
    <property type="molecule type" value="Genomic_DNA"/>
</dbReference>
<gene>
    <name evidence="2" type="ORF">RDI58_017645</name>
</gene>
<comment type="caution">
    <text evidence="2">The sequence shown here is derived from an EMBL/GenBank/DDBJ whole genome shotgun (WGS) entry which is preliminary data.</text>
</comment>
<name>A0AAN8TI38_SOLBU</name>
<sequence>MEIKANRLESNTVDVWVPSHHMIPFTSSHSSNSSHVISTTLNSGSTSPEAATNNCFSSDEPENSITSFLGMSSVTSSSTSASSSSSSVPTLSISSIPSSAPIPNHPMVTRSKNNISKPTQRPCCTTFYIKIHFFKYP</sequence>
<keyword evidence="3" id="KW-1185">Reference proteome</keyword>
<feature type="region of interest" description="Disordered" evidence="1">
    <location>
        <begin position="27"/>
        <end position="116"/>
    </location>
</feature>
<proteinExistence type="predicted"/>
<evidence type="ECO:0000256" key="1">
    <source>
        <dbReference type="SAM" id="MobiDB-lite"/>
    </source>
</evidence>
<evidence type="ECO:0000313" key="3">
    <source>
        <dbReference type="Proteomes" id="UP001371456"/>
    </source>
</evidence>
<feature type="compositionally biased region" description="Polar residues" evidence="1">
    <location>
        <begin position="41"/>
        <end position="70"/>
    </location>
</feature>
<accession>A0AAN8TI38</accession>
<organism evidence="2 3">
    <name type="scientific">Solanum bulbocastanum</name>
    <name type="common">Wild potato</name>
    <dbReference type="NCBI Taxonomy" id="147425"/>
    <lineage>
        <taxon>Eukaryota</taxon>
        <taxon>Viridiplantae</taxon>
        <taxon>Streptophyta</taxon>
        <taxon>Embryophyta</taxon>
        <taxon>Tracheophyta</taxon>
        <taxon>Spermatophyta</taxon>
        <taxon>Magnoliopsida</taxon>
        <taxon>eudicotyledons</taxon>
        <taxon>Gunneridae</taxon>
        <taxon>Pentapetalae</taxon>
        <taxon>asterids</taxon>
        <taxon>lamiids</taxon>
        <taxon>Solanales</taxon>
        <taxon>Solanaceae</taxon>
        <taxon>Solanoideae</taxon>
        <taxon>Solaneae</taxon>
        <taxon>Solanum</taxon>
    </lineage>
</organism>
<dbReference type="AlphaFoldDB" id="A0AAN8TI38"/>
<feature type="compositionally biased region" description="Low complexity" evidence="1">
    <location>
        <begin position="72"/>
        <end position="102"/>
    </location>
</feature>
<feature type="compositionally biased region" description="Low complexity" evidence="1">
    <location>
        <begin position="27"/>
        <end position="40"/>
    </location>
</feature>
<protein>
    <submittedName>
        <fullName evidence="2">Uncharacterized protein</fullName>
    </submittedName>
</protein>
<dbReference type="Proteomes" id="UP001371456">
    <property type="component" value="Unassembled WGS sequence"/>
</dbReference>